<sequence length="191" mass="22168">MEVFAMGVSKDLYSGDIPCALRGERTVVLIFQIEVKPSGKKFEEPETTRQTQSNRDGLMLFSFLAKSIILVEYSKGYYNIMYLVLYQPQYSDDVSTFFDYLTTAVIIFKDAWKCRQVLKDLDKSFNTITEFIEFLYVNFDFDVARKNAQCSNDYFLRILSQIVKTSCHIHQCISINMLTVKLKMISREAEG</sequence>
<accession>A0A7J7E4W8</accession>
<dbReference type="EMBL" id="JACDTQ010004070">
    <property type="protein sequence ID" value="KAF5910777.1"/>
    <property type="molecule type" value="Genomic_DNA"/>
</dbReference>
<evidence type="ECO:0000313" key="4">
    <source>
        <dbReference type="EMBL" id="KAF5910777.1"/>
    </source>
</evidence>
<evidence type="ECO:0000256" key="2">
    <source>
        <dbReference type="ARBA" id="ARBA00022540"/>
    </source>
</evidence>
<organism evidence="4 5">
    <name type="scientific">Diceros bicornis minor</name>
    <name type="common">South-central black rhinoceros</name>
    <dbReference type="NCBI Taxonomy" id="77932"/>
    <lineage>
        <taxon>Eukaryota</taxon>
        <taxon>Metazoa</taxon>
        <taxon>Chordata</taxon>
        <taxon>Craniata</taxon>
        <taxon>Vertebrata</taxon>
        <taxon>Euteleostomi</taxon>
        <taxon>Mammalia</taxon>
        <taxon>Eutheria</taxon>
        <taxon>Laurasiatheria</taxon>
        <taxon>Perissodactyla</taxon>
        <taxon>Rhinocerotidae</taxon>
        <taxon>Diceros</taxon>
    </lineage>
</organism>
<dbReference type="AlphaFoldDB" id="A0A7J7E4W8"/>
<dbReference type="InterPro" id="IPR016650">
    <property type="entry name" value="eIF3e"/>
</dbReference>
<dbReference type="GO" id="GO:0003743">
    <property type="term" value="F:translation initiation factor activity"/>
    <property type="evidence" value="ECO:0007669"/>
    <property type="project" value="UniProtKB-KW"/>
</dbReference>
<evidence type="ECO:0000256" key="3">
    <source>
        <dbReference type="ARBA" id="ARBA00022917"/>
    </source>
</evidence>
<evidence type="ECO:0000313" key="5">
    <source>
        <dbReference type="Proteomes" id="UP000551758"/>
    </source>
</evidence>
<keyword evidence="3" id="KW-0648">Protein biosynthesis</keyword>
<comment type="caution">
    <text evidence="4">The sequence shown here is derived from an EMBL/GenBank/DDBJ whole genome shotgun (WGS) entry which is preliminary data.</text>
</comment>
<keyword evidence="1" id="KW-0963">Cytoplasm</keyword>
<protein>
    <submittedName>
        <fullName evidence="4">Uncharacterized protein</fullName>
    </submittedName>
</protein>
<proteinExistence type="predicted"/>
<keyword evidence="2" id="KW-0396">Initiation factor</keyword>
<gene>
    <name evidence="4" type="ORF">HPG69_004866</name>
</gene>
<name>A0A7J7E4W8_DICBM</name>
<dbReference type="Proteomes" id="UP000551758">
    <property type="component" value="Unassembled WGS sequence"/>
</dbReference>
<evidence type="ECO:0000256" key="1">
    <source>
        <dbReference type="ARBA" id="ARBA00022490"/>
    </source>
</evidence>
<reference evidence="4 5" key="1">
    <citation type="journal article" date="2020" name="Mol. Biol. Evol.">
        <title>Interspecific Gene Flow and the Evolution of Specialization in Black and White Rhinoceros.</title>
        <authorList>
            <person name="Moodley Y."/>
            <person name="Westbury M.V."/>
            <person name="Russo I.M."/>
            <person name="Gopalakrishnan S."/>
            <person name="Rakotoarivelo A."/>
            <person name="Olsen R.A."/>
            <person name="Prost S."/>
            <person name="Tunstall T."/>
            <person name="Ryder O.A."/>
            <person name="Dalen L."/>
            <person name="Bruford M.W."/>
        </authorList>
    </citation>
    <scope>NUCLEOTIDE SEQUENCE [LARGE SCALE GENOMIC DNA]</scope>
    <source>
        <strain evidence="4">SBR-YM</strain>
        <tissue evidence="4">Skin</tissue>
    </source>
</reference>
<dbReference type="GO" id="GO:0005852">
    <property type="term" value="C:eukaryotic translation initiation factor 3 complex"/>
    <property type="evidence" value="ECO:0007669"/>
    <property type="project" value="InterPro"/>
</dbReference>
<dbReference type="PANTHER" id="PTHR10317">
    <property type="entry name" value="EUKARYOTIC TRANSLATION INITIATION FACTOR 3 SUBUNIT E"/>
    <property type="match status" value="1"/>
</dbReference>
<keyword evidence="5" id="KW-1185">Reference proteome</keyword>